<proteinExistence type="predicted"/>
<dbReference type="Proteomes" id="UP000507470">
    <property type="component" value="Unassembled WGS sequence"/>
</dbReference>
<keyword evidence="3" id="KW-1185">Reference proteome</keyword>
<reference evidence="2 3" key="1">
    <citation type="submission" date="2020-06" db="EMBL/GenBank/DDBJ databases">
        <authorList>
            <person name="Li R."/>
            <person name="Bekaert M."/>
        </authorList>
    </citation>
    <scope>NUCLEOTIDE SEQUENCE [LARGE SCALE GENOMIC DNA]</scope>
    <source>
        <strain evidence="3">wild</strain>
    </source>
</reference>
<evidence type="ECO:0000313" key="3">
    <source>
        <dbReference type="Proteomes" id="UP000507470"/>
    </source>
</evidence>
<name>A0A6J8DY54_MYTCO</name>
<sequence>MSSGSFAGLSSSEDDDIPQSKIINTSTASFHLQMENSDSGSDEGSKTVEDTSTQEKGPSESPLRKKQRNVLLAPLDLSTPSVQFMPGACGGPADIDTPISVIRRRTSTPISFNTSTTHNYVNMESVNELMKKMMDSQTEILMKTLTDQGENKELSEAICVYVKGQYPTTEEGVIKTGIETYFNTIKQRRQMEEDGKKASHNRKMVLYGRKNRSIDSALKWQEKANKVFSEIDKTSQKLLTAIRLELDQSNSTQLPSTGLPDKRLALLQHKPELIQPLMDSNKFMTNVKTINRSCQTSPELYPTHTRGSRTEAVHYLNLSWKSCLNDIVKLICNGNIKKAVKHLLLHQNKDIRQKTIDSLIAVIKEEAIGYVKKAETHIRTTINDIESFI</sequence>
<feature type="compositionally biased region" description="Low complexity" evidence="1">
    <location>
        <begin position="1"/>
        <end position="11"/>
    </location>
</feature>
<organism evidence="2 3">
    <name type="scientific">Mytilus coruscus</name>
    <name type="common">Sea mussel</name>
    <dbReference type="NCBI Taxonomy" id="42192"/>
    <lineage>
        <taxon>Eukaryota</taxon>
        <taxon>Metazoa</taxon>
        <taxon>Spiralia</taxon>
        <taxon>Lophotrochozoa</taxon>
        <taxon>Mollusca</taxon>
        <taxon>Bivalvia</taxon>
        <taxon>Autobranchia</taxon>
        <taxon>Pteriomorphia</taxon>
        <taxon>Mytilida</taxon>
        <taxon>Mytiloidea</taxon>
        <taxon>Mytilidae</taxon>
        <taxon>Mytilinae</taxon>
        <taxon>Mytilus</taxon>
    </lineage>
</organism>
<accession>A0A6J8DY54</accession>
<feature type="region of interest" description="Disordered" evidence="1">
    <location>
        <begin position="1"/>
        <end position="69"/>
    </location>
</feature>
<protein>
    <submittedName>
        <fullName evidence="2">Uncharacterized protein</fullName>
    </submittedName>
</protein>
<gene>
    <name evidence="2" type="ORF">MCOR_45675</name>
</gene>
<evidence type="ECO:0000256" key="1">
    <source>
        <dbReference type="SAM" id="MobiDB-lite"/>
    </source>
</evidence>
<dbReference type="EMBL" id="CACVKT020008082">
    <property type="protein sequence ID" value="CAC5412688.1"/>
    <property type="molecule type" value="Genomic_DNA"/>
</dbReference>
<feature type="compositionally biased region" description="Polar residues" evidence="1">
    <location>
        <begin position="21"/>
        <end position="39"/>
    </location>
</feature>
<evidence type="ECO:0000313" key="2">
    <source>
        <dbReference type="EMBL" id="CAC5412688.1"/>
    </source>
</evidence>
<dbReference type="AlphaFoldDB" id="A0A6J8DY54"/>